<keyword evidence="6" id="KW-0547">Nucleotide-binding</keyword>
<evidence type="ECO:0000259" key="14">
    <source>
        <dbReference type="PROSITE" id="PS50927"/>
    </source>
</evidence>
<dbReference type="InterPro" id="IPR000858">
    <property type="entry name" value="S_locus_glycoprot_dom"/>
</dbReference>
<evidence type="ECO:0000256" key="9">
    <source>
        <dbReference type="ARBA" id="ARBA00023157"/>
    </source>
</evidence>
<dbReference type="SMART" id="SM00108">
    <property type="entry name" value="B_lectin"/>
    <property type="match status" value="1"/>
</dbReference>
<feature type="domain" description="Bulb-type lectin" evidence="14">
    <location>
        <begin position="76"/>
        <end position="202"/>
    </location>
</feature>
<dbReference type="PROSITE" id="PS50948">
    <property type="entry name" value="PAN"/>
    <property type="match status" value="1"/>
</dbReference>
<dbReference type="CDD" id="cd00028">
    <property type="entry name" value="B_lectin"/>
    <property type="match status" value="1"/>
</dbReference>
<dbReference type="InterPro" id="IPR036426">
    <property type="entry name" value="Bulb-type_lectin_dom_sf"/>
</dbReference>
<dbReference type="CDD" id="cd14066">
    <property type="entry name" value="STKc_IRAK"/>
    <property type="match status" value="1"/>
</dbReference>
<comment type="subcellular location">
    <subcellularLocation>
        <location evidence="1">Cell membrane</location>
        <topology evidence="1">Single-pass type I membrane protein</topology>
    </subcellularLocation>
</comment>
<evidence type="ECO:0000256" key="12">
    <source>
        <dbReference type="SAM" id="Phobius"/>
    </source>
</evidence>
<accession>A0ABQ9KCU2</accession>
<keyword evidence="17" id="KW-1185">Reference proteome</keyword>
<keyword evidence="10" id="KW-0325">Glycoprotein</keyword>
<feature type="region of interest" description="Disordered" evidence="11">
    <location>
        <begin position="1055"/>
        <end position="1081"/>
    </location>
</feature>
<evidence type="ECO:0000256" key="10">
    <source>
        <dbReference type="ARBA" id="ARBA00023180"/>
    </source>
</evidence>
<dbReference type="PROSITE" id="PS00108">
    <property type="entry name" value="PROTEIN_KINASE_ST"/>
    <property type="match status" value="1"/>
</dbReference>
<keyword evidence="12" id="KW-1133">Transmembrane helix</keyword>
<dbReference type="SMART" id="SM00473">
    <property type="entry name" value="PAN_AP"/>
    <property type="match status" value="1"/>
</dbReference>
<dbReference type="PROSITE" id="PS50011">
    <property type="entry name" value="PROTEIN_KINASE_DOM"/>
    <property type="match status" value="1"/>
</dbReference>
<keyword evidence="3" id="KW-0723">Serine/threonine-protein kinase</keyword>
<keyword evidence="12" id="KW-0812">Transmembrane</keyword>
<gene>
    <name evidence="16" type="ORF">P3X46_032276</name>
</gene>
<dbReference type="SUPFAM" id="SSF56112">
    <property type="entry name" value="Protein kinase-like (PK-like)"/>
    <property type="match status" value="1"/>
</dbReference>
<dbReference type="PROSITE" id="PS50927">
    <property type="entry name" value="BULB_LECTIN"/>
    <property type="match status" value="1"/>
</dbReference>
<feature type="transmembrane region" description="Helical" evidence="12">
    <location>
        <begin position="671"/>
        <end position="694"/>
    </location>
</feature>
<keyword evidence="9" id="KW-1015">Disulfide bond</keyword>
<dbReference type="EMBL" id="JARPOI010000018">
    <property type="protein sequence ID" value="KAJ9135055.1"/>
    <property type="molecule type" value="Genomic_DNA"/>
</dbReference>
<evidence type="ECO:0000259" key="13">
    <source>
        <dbReference type="PROSITE" id="PS50011"/>
    </source>
</evidence>
<keyword evidence="4" id="KW-0808">Transferase</keyword>
<evidence type="ECO:0000256" key="1">
    <source>
        <dbReference type="ARBA" id="ARBA00004251"/>
    </source>
</evidence>
<feature type="compositionally biased region" description="Low complexity" evidence="11">
    <location>
        <begin position="1055"/>
        <end position="1072"/>
    </location>
</feature>
<evidence type="ECO:0000313" key="17">
    <source>
        <dbReference type="Proteomes" id="UP001174677"/>
    </source>
</evidence>
<keyword evidence="5" id="KW-0732">Signal</keyword>
<dbReference type="InterPro" id="IPR001480">
    <property type="entry name" value="Bulb-type_lectin_dom"/>
</dbReference>
<dbReference type="InterPro" id="IPR001245">
    <property type="entry name" value="Ser-Thr/Tyr_kinase_cat_dom"/>
</dbReference>
<dbReference type="Pfam" id="PF01453">
    <property type="entry name" value="B_lectin"/>
    <property type="match status" value="1"/>
</dbReference>
<evidence type="ECO:0000256" key="5">
    <source>
        <dbReference type="ARBA" id="ARBA00022729"/>
    </source>
</evidence>
<keyword evidence="7" id="KW-0418">Kinase</keyword>
<evidence type="ECO:0000256" key="7">
    <source>
        <dbReference type="ARBA" id="ARBA00022777"/>
    </source>
</evidence>
<feature type="domain" description="Protein kinase" evidence="13">
    <location>
        <begin position="760"/>
        <end position="1046"/>
    </location>
</feature>
<evidence type="ECO:0000256" key="8">
    <source>
        <dbReference type="ARBA" id="ARBA00022840"/>
    </source>
</evidence>
<dbReference type="Pfam" id="PF00954">
    <property type="entry name" value="S_locus_glycop"/>
    <property type="match status" value="1"/>
</dbReference>
<evidence type="ECO:0008006" key="18">
    <source>
        <dbReference type="Google" id="ProtNLM"/>
    </source>
</evidence>
<evidence type="ECO:0000256" key="4">
    <source>
        <dbReference type="ARBA" id="ARBA00022679"/>
    </source>
</evidence>
<organism evidence="16 17">
    <name type="scientific">Hevea brasiliensis</name>
    <name type="common">Para rubber tree</name>
    <name type="synonym">Siphonia brasiliensis</name>
    <dbReference type="NCBI Taxonomy" id="3981"/>
    <lineage>
        <taxon>Eukaryota</taxon>
        <taxon>Viridiplantae</taxon>
        <taxon>Streptophyta</taxon>
        <taxon>Embryophyta</taxon>
        <taxon>Tracheophyta</taxon>
        <taxon>Spermatophyta</taxon>
        <taxon>Magnoliopsida</taxon>
        <taxon>eudicotyledons</taxon>
        <taxon>Gunneridae</taxon>
        <taxon>Pentapetalae</taxon>
        <taxon>rosids</taxon>
        <taxon>fabids</taxon>
        <taxon>Malpighiales</taxon>
        <taxon>Euphorbiaceae</taxon>
        <taxon>Crotonoideae</taxon>
        <taxon>Micrandreae</taxon>
        <taxon>Hevea</taxon>
    </lineage>
</organism>
<evidence type="ECO:0000256" key="2">
    <source>
        <dbReference type="ARBA" id="ARBA00022475"/>
    </source>
</evidence>
<dbReference type="PANTHER" id="PTHR27002">
    <property type="entry name" value="RECEPTOR-LIKE SERINE/THREONINE-PROTEIN KINASE SD1-8"/>
    <property type="match status" value="1"/>
</dbReference>
<dbReference type="Gene3D" id="3.30.200.20">
    <property type="entry name" value="Phosphorylase Kinase, domain 1"/>
    <property type="match status" value="1"/>
</dbReference>
<feature type="region of interest" description="Disordered" evidence="11">
    <location>
        <begin position="645"/>
        <end position="664"/>
    </location>
</feature>
<evidence type="ECO:0000259" key="15">
    <source>
        <dbReference type="PROSITE" id="PS50948"/>
    </source>
</evidence>
<evidence type="ECO:0000313" key="16">
    <source>
        <dbReference type="EMBL" id="KAJ9135055.1"/>
    </source>
</evidence>
<dbReference type="InterPro" id="IPR008271">
    <property type="entry name" value="Ser/Thr_kinase_AS"/>
</dbReference>
<evidence type="ECO:0000256" key="6">
    <source>
        <dbReference type="ARBA" id="ARBA00022741"/>
    </source>
</evidence>
<feature type="domain" description="Apple" evidence="15">
    <location>
        <begin position="393"/>
        <end position="490"/>
    </location>
</feature>
<dbReference type="Proteomes" id="UP001174677">
    <property type="component" value="Chromosome 18"/>
</dbReference>
<keyword evidence="2" id="KW-1003">Cell membrane</keyword>
<protein>
    <recommendedName>
        <fullName evidence="18">Non-specific serine/threonine protein kinase</fullName>
    </recommendedName>
</protein>
<dbReference type="PANTHER" id="PTHR27002:SF1111">
    <property type="entry name" value="NON-SPECIFIC SERINE_THREONINE PROTEIN KINASE"/>
    <property type="match status" value="1"/>
</dbReference>
<keyword evidence="12" id="KW-0472">Membrane</keyword>
<dbReference type="CDD" id="cd01098">
    <property type="entry name" value="PAN_AP_plant"/>
    <property type="match status" value="1"/>
</dbReference>
<proteinExistence type="predicted"/>
<dbReference type="Pfam" id="PF08276">
    <property type="entry name" value="PAN_2"/>
    <property type="match status" value="1"/>
</dbReference>
<evidence type="ECO:0000256" key="11">
    <source>
        <dbReference type="SAM" id="MobiDB-lite"/>
    </source>
</evidence>
<dbReference type="SMART" id="SM00220">
    <property type="entry name" value="S_TKc"/>
    <property type="match status" value="1"/>
</dbReference>
<sequence length="1081" mass="122640">MQVFAVESCGHSERALSLSLSLLPQRKRKQEEINPVPYMCNITIFETHMLSRICLSFPVFILCLCLCPCPRLCLARDTILFNAPLKDQETLVSAGKRFKLGFFSPNGGDNSSRYLGIWFWGSKPSIVVWVANREVPIRDSTGVFSIAEDGNINVLDAYNKSYWSTEIGSSASFVFNRTLKLLDSGNLVLIQEGDNGKILWQSFEHPTDTFLPGMRMDRKLKLVSWKSQVDPAPGDFTFQLDQERQNQYIIWNRSVPYWKSEVSEMLARTDQRLQIISYLLTNFSTSSLLSSDTSPSQKTLAFNVTNRDYNNTRLVMNLNGTIQFFWPGNETASLKWWEPRDQCSVFNACGKFSSCNSANSLPCKCLPGFKPNKPENWYAGDFSYGCKRISPICSKYAKEIGDFHNLKKMKVGNPDGVYENLNETACKDKCLSNCTCQAYSYLKAERSDASNAICWIWIQDLNNIQENYEGGRDLNYRVLLSDIDHMKRSCKTCGIHIIPYPLSTGRNCGDPLYSHFWCENETGQLSFLTNNFISYPVTGINRESRTFSIQIEEADCTSVGSNLQLPRQFDIASECNAYQSNYSLDLFKRKGLKKELEIKWKPPLAPVCDKPDDCIDWPNSTCSGQNEAKLCTCEESFQWDSNEVNCTSDPSQGSNKQRPESKNKSKKRIPFYQVLLGVIATVTIISYAAFYLYYMRRRRRRVTVQDNRERALETVAICLYDNQRQVKDFIDSSRFREDDKKGLDVPFVDLESILAATDNFSDANKLGKGGFGPVYKGKFQGGQEIAIKRLSSGSGQGLEEFKNEVILIAKLQHRNLVRLLGYCVEGHERMLLYEYMPNKSLDSFIFDETKCALLNWELRFTIIMGIARGLLYLHHDSRLRIIHRDLKTSNVLLDEEMNPKISDFGLARIFGGKQTEGSTERVVGTYGYMSPEYALDGFFSIKSDVFSFGVVMLEIISGKRNTAFYKSDQAFNLLGHAWRLWKEEKALDLMDQALCESCNANEFMRCVSVGLLCVQEDPNDRPNMSNVLFMLGSESATLPSPKQPAFIARRSLSNEAASSSSSSNKVVEANSELTTSLKDGR</sequence>
<dbReference type="Gene3D" id="2.90.10.10">
    <property type="entry name" value="Bulb-type lectin domain"/>
    <property type="match status" value="1"/>
</dbReference>
<evidence type="ECO:0000256" key="3">
    <source>
        <dbReference type="ARBA" id="ARBA00022527"/>
    </source>
</evidence>
<reference evidence="16 17" key="1">
    <citation type="journal article" date="2023" name="Plant Biotechnol. J.">
        <title>Chromosome-level wild Hevea brasiliensis genome provides new tools for genomic-assisted breeding and valuable loci to elevate rubber yield.</title>
        <authorList>
            <person name="Cheng H."/>
            <person name="Song X."/>
            <person name="Hu Y."/>
            <person name="Wu T."/>
            <person name="Yang Q."/>
            <person name="An Z."/>
            <person name="Feng S."/>
            <person name="Deng Z."/>
            <person name="Wu W."/>
            <person name="Zeng X."/>
            <person name="Tu M."/>
            <person name="Wang X."/>
            <person name="Huang H."/>
        </authorList>
    </citation>
    <scope>NUCLEOTIDE SEQUENCE [LARGE SCALE GENOMIC DNA]</scope>
    <source>
        <strain evidence="16">MT/VB/25A 57/8</strain>
    </source>
</reference>
<dbReference type="InterPro" id="IPR011009">
    <property type="entry name" value="Kinase-like_dom_sf"/>
</dbReference>
<keyword evidence="8" id="KW-0067">ATP-binding</keyword>
<feature type="compositionally biased region" description="Polar residues" evidence="11">
    <location>
        <begin position="645"/>
        <end position="656"/>
    </location>
</feature>
<dbReference type="InterPro" id="IPR003609">
    <property type="entry name" value="Pan_app"/>
</dbReference>
<name>A0ABQ9KCU2_HEVBR</name>
<dbReference type="Pfam" id="PF07714">
    <property type="entry name" value="PK_Tyr_Ser-Thr"/>
    <property type="match status" value="1"/>
</dbReference>
<dbReference type="InterPro" id="IPR000719">
    <property type="entry name" value="Prot_kinase_dom"/>
</dbReference>
<dbReference type="SUPFAM" id="SSF51110">
    <property type="entry name" value="alpha-D-mannose-specific plant lectins"/>
    <property type="match status" value="1"/>
</dbReference>
<dbReference type="Gene3D" id="1.10.510.10">
    <property type="entry name" value="Transferase(Phosphotransferase) domain 1"/>
    <property type="match status" value="1"/>
</dbReference>
<comment type="caution">
    <text evidence="16">The sequence shown here is derived from an EMBL/GenBank/DDBJ whole genome shotgun (WGS) entry which is preliminary data.</text>
</comment>